<dbReference type="SUPFAM" id="SSF54909">
    <property type="entry name" value="Dimeric alpha+beta barrel"/>
    <property type="match status" value="1"/>
</dbReference>
<keyword evidence="3" id="KW-0349">Heme</keyword>
<dbReference type="EMBL" id="KY782138">
    <property type="protein sequence ID" value="ARH52649.1"/>
    <property type="molecule type" value="Genomic_DNA"/>
</dbReference>
<evidence type="ECO:0000259" key="9">
    <source>
        <dbReference type="Pfam" id="PF20628"/>
    </source>
</evidence>
<keyword evidence="2 11" id="KW-0575">Peroxidase</keyword>
<dbReference type="GO" id="GO:0004601">
    <property type="term" value="F:peroxidase activity"/>
    <property type="evidence" value="ECO:0007669"/>
    <property type="project" value="UniProtKB-KW"/>
</dbReference>
<evidence type="ECO:0000256" key="4">
    <source>
        <dbReference type="ARBA" id="ARBA00022723"/>
    </source>
</evidence>
<dbReference type="GO" id="GO:0020037">
    <property type="term" value="F:heme binding"/>
    <property type="evidence" value="ECO:0007669"/>
    <property type="project" value="InterPro"/>
</dbReference>
<evidence type="ECO:0000256" key="8">
    <source>
        <dbReference type="ARBA" id="ARBA00025737"/>
    </source>
</evidence>
<proteinExistence type="inferred from homology"/>
<organism evidence="11">
    <name type="scientific">Ustulina deusta</name>
    <dbReference type="NCBI Taxonomy" id="110526"/>
    <lineage>
        <taxon>Eukaryota</taxon>
        <taxon>Fungi</taxon>
        <taxon>Dikarya</taxon>
        <taxon>Ascomycota</taxon>
        <taxon>Pezizomycotina</taxon>
        <taxon>Sordariomycetes</taxon>
        <taxon>Xylariomycetidae</taxon>
        <taxon>Xylariales</taxon>
        <taxon>Xylariaceae</taxon>
        <taxon>Ustulina</taxon>
    </lineage>
</organism>
<keyword evidence="5" id="KW-0732">Signal</keyword>
<dbReference type="InterPro" id="IPR048328">
    <property type="entry name" value="Dyp_perox_C"/>
</dbReference>
<keyword evidence="6" id="KW-0560">Oxidoreductase</keyword>
<dbReference type="InterPro" id="IPR049509">
    <property type="entry name" value="DyP_N"/>
</dbReference>
<dbReference type="Pfam" id="PF20628">
    <property type="entry name" value="Dyp_perox_C"/>
    <property type="match status" value="1"/>
</dbReference>
<evidence type="ECO:0000256" key="2">
    <source>
        <dbReference type="ARBA" id="ARBA00022559"/>
    </source>
</evidence>
<evidence type="ECO:0000256" key="7">
    <source>
        <dbReference type="ARBA" id="ARBA00023004"/>
    </source>
</evidence>
<evidence type="ECO:0000256" key="5">
    <source>
        <dbReference type="ARBA" id="ARBA00022729"/>
    </source>
</evidence>
<dbReference type="InterPro" id="IPR011008">
    <property type="entry name" value="Dimeric_a/b-barrel"/>
</dbReference>
<dbReference type="PANTHER" id="PTHR30521:SF4">
    <property type="entry name" value="DEFERROCHELATASE"/>
    <property type="match status" value="1"/>
</dbReference>
<sequence length="405" mass="43976">MASLPPLNLNNVQGDILEGLGKKNEAFFFFRVKAGQGRGFREDLRSLIPLVTTTTEAKKFHQSIKESKAAATKQGKPGPLIENSGVNISFSQKGLVALGITDDIGDVQFKKGMLADANALGDDVSEWDADFKKEIHGVISIAANNETVLERTIDHTKRIFRVGQKDATVDEVTHLLGQVRPGAESGHEHFGFNDGLSQPAVKDVDAGVTSEPGAPIDLTPLRDNPAFAKREDFRFDPTNQERCPFAAHIRKTNPRSDLDAFGGTEIRRIIRRGIAFGPEVTAEEKRAKKSSSDEKLERGLLFVCYQSNLGNGFHFMQQSWANTNTFPPKTGATPPVPTPGIDPIIGVGNPRQMVGTSPDVAGANQELNFAAKWVIPRGGEYFFSPSIPALKKTFAAPGSPGHHEL</sequence>
<evidence type="ECO:0000259" key="10">
    <source>
        <dbReference type="Pfam" id="PF21105"/>
    </source>
</evidence>
<dbReference type="GO" id="GO:0046872">
    <property type="term" value="F:metal ion binding"/>
    <property type="evidence" value="ECO:0007669"/>
    <property type="project" value="UniProtKB-KW"/>
</dbReference>
<dbReference type="AlphaFoldDB" id="A0A1W5X9Y2"/>
<accession>A0A1W5X9Y2</accession>
<keyword evidence="7" id="KW-0408">Iron</keyword>
<evidence type="ECO:0000256" key="1">
    <source>
        <dbReference type="ARBA" id="ARBA00001970"/>
    </source>
</evidence>
<comment type="similarity">
    <text evidence="8">Belongs to the DyP-type peroxidase family.</text>
</comment>
<dbReference type="Pfam" id="PF21105">
    <property type="entry name" value="DyP_N"/>
    <property type="match status" value="1"/>
</dbReference>
<evidence type="ECO:0000313" key="11">
    <source>
        <dbReference type="EMBL" id="ARH52649.1"/>
    </source>
</evidence>
<dbReference type="InterPro" id="IPR006314">
    <property type="entry name" value="Dyp_peroxidase"/>
</dbReference>
<dbReference type="PROSITE" id="PS51404">
    <property type="entry name" value="DYP_PEROXIDASE"/>
    <property type="match status" value="1"/>
</dbReference>
<evidence type="ECO:0000256" key="6">
    <source>
        <dbReference type="ARBA" id="ARBA00023002"/>
    </source>
</evidence>
<evidence type="ECO:0000256" key="3">
    <source>
        <dbReference type="ARBA" id="ARBA00022617"/>
    </source>
</evidence>
<reference evidence="11" key="1">
    <citation type="submission" date="2017-03" db="EMBL/GenBank/DDBJ databases">
        <title>Draft genome of the wood-degrading ascomycete Kretzschmaria deusta DSM104547.</title>
        <authorList>
            <person name="Buettner E."/>
            <person name="Fracz A.M."/>
            <person name="Liers C."/>
            <person name="Hofrichter M."/>
            <person name="Kellner H."/>
        </authorList>
    </citation>
    <scope>NUCLEOTIDE SEQUENCE</scope>
    <source>
        <strain evidence="11">DSM 104547</strain>
    </source>
</reference>
<feature type="domain" description="Dyp-type peroxidase C-terminal" evidence="9">
    <location>
        <begin position="240"/>
        <end position="323"/>
    </location>
</feature>
<feature type="domain" description="DyP dimeric alpha+beta barrel" evidence="10">
    <location>
        <begin position="11"/>
        <end position="181"/>
    </location>
</feature>
<protein>
    <submittedName>
        <fullName evidence="11">Dyp-type peroxidase</fullName>
    </submittedName>
</protein>
<comment type="cofactor">
    <cofactor evidence="1">
        <name>heme b</name>
        <dbReference type="ChEBI" id="CHEBI:60344"/>
    </cofactor>
</comment>
<dbReference type="PANTHER" id="PTHR30521">
    <property type="entry name" value="DEFERROCHELATASE/PEROXIDASE"/>
    <property type="match status" value="1"/>
</dbReference>
<keyword evidence="4" id="KW-0479">Metal-binding</keyword>
<name>A0A1W5X9Y2_9PEZI</name>
<dbReference type="GO" id="GO:0005829">
    <property type="term" value="C:cytosol"/>
    <property type="evidence" value="ECO:0007669"/>
    <property type="project" value="TreeGrafter"/>
</dbReference>